<sequence>MTETMESVVIEKLENLDLNKDEILKRAEQIDKDIKDGKYSIIPPLSDEEQKLLDEEIAKRAPPPEGVPEAVDFPLHDLVRELELDKPVEGTDPEFYEELKRKDAKTVYKNMKEVGFQVLAESDLEKLKIPDSIARKYLPDLARRFVEFERRVKRMERMLWALPREDRSLEEDRFEILTELLDKSCQGMEIWEEHCERKIPLGHRCVLEGELIHLITSKFDLIEKICGEFHKLKGMKSEVDDERDMLRYEIRHCDMIFTEIHEKFLKSYLDMDW</sequence>
<dbReference type="GeneID" id="9815711"/>
<organism evidence="1 2">
    <name type="scientific">Caenorhabditis remanei</name>
    <name type="common">Caenorhabditis vulgaris</name>
    <dbReference type="NCBI Taxonomy" id="31234"/>
    <lineage>
        <taxon>Eukaryota</taxon>
        <taxon>Metazoa</taxon>
        <taxon>Ecdysozoa</taxon>
        <taxon>Nematoda</taxon>
        <taxon>Chromadorea</taxon>
        <taxon>Rhabditida</taxon>
        <taxon>Rhabditina</taxon>
        <taxon>Rhabditomorpha</taxon>
        <taxon>Rhabditoidea</taxon>
        <taxon>Rhabditidae</taxon>
        <taxon>Peloderinae</taxon>
        <taxon>Caenorhabditis</taxon>
    </lineage>
</organism>
<dbReference type="AlphaFoldDB" id="A0A6A5HJ57"/>
<reference evidence="1 2" key="1">
    <citation type="submission" date="2019-12" db="EMBL/GenBank/DDBJ databases">
        <title>Chromosome-level assembly of the Caenorhabditis remanei genome.</title>
        <authorList>
            <person name="Teterina A.A."/>
            <person name="Willis J.H."/>
            <person name="Phillips P.C."/>
        </authorList>
    </citation>
    <scope>NUCLEOTIDE SEQUENCE [LARGE SCALE GENOMIC DNA]</scope>
    <source>
        <strain evidence="1 2">PX506</strain>
        <tissue evidence="1">Whole organism</tissue>
    </source>
</reference>
<proteinExistence type="predicted"/>
<comment type="caution">
    <text evidence="1">The sequence shown here is derived from an EMBL/GenBank/DDBJ whole genome shotgun (WGS) entry which is preliminary data.</text>
</comment>
<dbReference type="Proteomes" id="UP000483820">
    <property type="component" value="Chromosome II"/>
</dbReference>
<dbReference type="CTD" id="9815711"/>
<evidence type="ECO:0000313" key="1">
    <source>
        <dbReference type="EMBL" id="KAF1766624.1"/>
    </source>
</evidence>
<accession>A0A6A5HJ57</accession>
<dbReference type="RefSeq" id="XP_003113896.2">
    <property type="nucleotide sequence ID" value="XM_003113848.2"/>
</dbReference>
<dbReference type="KEGG" id="crq:GCK72_006582"/>
<evidence type="ECO:0000313" key="2">
    <source>
        <dbReference type="Proteomes" id="UP000483820"/>
    </source>
</evidence>
<gene>
    <name evidence="1" type="ORF">GCK72_006582</name>
</gene>
<protein>
    <submittedName>
        <fullName evidence="1">Uncharacterized protein</fullName>
    </submittedName>
</protein>
<name>A0A6A5HJ57_CAERE</name>
<dbReference type="EMBL" id="WUAV01000002">
    <property type="protein sequence ID" value="KAF1766624.1"/>
    <property type="molecule type" value="Genomic_DNA"/>
</dbReference>